<dbReference type="PANTHER" id="PTHR43092:SF2">
    <property type="entry name" value="HERCYNYLCYSTEINE SULFOXIDE LYASE"/>
    <property type="match status" value="1"/>
</dbReference>
<evidence type="ECO:0000256" key="1">
    <source>
        <dbReference type="ARBA" id="ARBA00022898"/>
    </source>
</evidence>
<dbReference type="PANTHER" id="PTHR43092">
    <property type="entry name" value="L-CYSTEINE DESULFHYDRASE"/>
    <property type="match status" value="1"/>
</dbReference>
<keyword evidence="4" id="KW-1185">Reference proteome</keyword>
<dbReference type="Gene3D" id="3.40.640.10">
    <property type="entry name" value="Type I PLP-dependent aspartate aminotransferase-like (Major domain)"/>
    <property type="match status" value="2"/>
</dbReference>
<organism evidence="3 4">
    <name type="scientific">Parascedosporium putredinis</name>
    <dbReference type="NCBI Taxonomy" id="1442378"/>
    <lineage>
        <taxon>Eukaryota</taxon>
        <taxon>Fungi</taxon>
        <taxon>Dikarya</taxon>
        <taxon>Ascomycota</taxon>
        <taxon>Pezizomycotina</taxon>
        <taxon>Sordariomycetes</taxon>
        <taxon>Hypocreomycetidae</taxon>
        <taxon>Microascales</taxon>
        <taxon>Microascaceae</taxon>
        <taxon>Parascedosporium</taxon>
    </lineage>
</organism>
<name>A0A9P1HCF5_9PEZI</name>
<comment type="caution">
    <text evidence="3">The sequence shown here is derived from an EMBL/GenBank/DDBJ whole genome shotgun (WGS) entry which is preliminary data.</text>
</comment>
<dbReference type="OrthoDB" id="5978656at2759"/>
<evidence type="ECO:0000256" key="2">
    <source>
        <dbReference type="SAM" id="MobiDB-lite"/>
    </source>
</evidence>
<accession>A0A9P1HCF5</accession>
<dbReference type="SUPFAM" id="SSF53383">
    <property type="entry name" value="PLP-dependent transferases"/>
    <property type="match status" value="1"/>
</dbReference>
<keyword evidence="1" id="KW-0663">Pyridoxal phosphate</keyword>
<evidence type="ECO:0000313" key="4">
    <source>
        <dbReference type="Proteomes" id="UP000838763"/>
    </source>
</evidence>
<evidence type="ECO:0008006" key="5">
    <source>
        <dbReference type="Google" id="ProtNLM"/>
    </source>
</evidence>
<protein>
    <recommendedName>
        <fullName evidence="5">Aminotransferase class V domain-containing protein</fullName>
    </recommendedName>
</protein>
<dbReference type="Proteomes" id="UP000838763">
    <property type="component" value="Unassembled WGS sequence"/>
</dbReference>
<dbReference type="AlphaFoldDB" id="A0A9P1HCF5"/>
<gene>
    <name evidence="3" type="ORF">PPNO1_LOCUS8675</name>
</gene>
<evidence type="ECO:0000313" key="3">
    <source>
        <dbReference type="EMBL" id="CAI4219104.1"/>
    </source>
</evidence>
<reference evidence="3" key="1">
    <citation type="submission" date="2022-11" db="EMBL/GenBank/DDBJ databases">
        <authorList>
            <person name="Scott C."/>
            <person name="Bruce N."/>
        </authorList>
    </citation>
    <scope>NUCLEOTIDE SEQUENCE</scope>
</reference>
<dbReference type="InterPro" id="IPR015424">
    <property type="entry name" value="PyrdxlP-dep_Trfase"/>
</dbReference>
<proteinExistence type="predicted"/>
<feature type="region of interest" description="Disordered" evidence="2">
    <location>
        <begin position="244"/>
        <end position="293"/>
    </location>
</feature>
<dbReference type="EMBL" id="CALLCH030000019">
    <property type="protein sequence ID" value="CAI4219104.1"/>
    <property type="molecule type" value="Genomic_DNA"/>
</dbReference>
<sequence>MASAYSLSQEHNPIFGKELRKQFPFAPEWVNLNHGSFGSLPNVVRQKSDDLRSQTEARPDWFIRYEYPKLLDENRAAVAELVNAPLETVVFVSNATVGVNTVFRNIRWNPDGKDVALCFSTVYGACGKVIDYMTDYHQGLVSSYEIPLAYPAEDADVVQKFRDAVRDLEAEGRRARIVVIDVVSSLPGGIGMLPLDLSAADPDFFVSNCHKWLHVPRGSAVFYVPVRNQHLIATTLATSHGYIPRTSNRLNPLPPSSKSPLSPISSARLPLGSEQGRRPSHRRPPRHPVMENATGSLTNCAMANIALPIWVGEPGAGALDTDVTLTSDESAKALQWILRTLMSDHNTFVALFIHGGRYFTRVSAQVYLDLDDYRYGAKALKDVCDRLAKREFL</sequence>
<dbReference type="InterPro" id="IPR015421">
    <property type="entry name" value="PyrdxlP-dep_Trfase_major"/>
</dbReference>